<feature type="compositionally biased region" description="Basic and acidic residues" evidence="1">
    <location>
        <begin position="28"/>
        <end position="53"/>
    </location>
</feature>
<reference evidence="2 3" key="1">
    <citation type="submission" date="2018-06" db="EMBL/GenBank/DDBJ databases">
        <title>Genomic Encyclopedia of Archaeal and Bacterial Type Strains, Phase II (KMG-II): from individual species to whole genera.</title>
        <authorList>
            <person name="Goeker M."/>
        </authorList>
    </citation>
    <scope>NUCLEOTIDE SEQUENCE [LARGE SCALE GENOMIC DNA]</scope>
    <source>
        <strain evidence="2 3">DSM 22009</strain>
    </source>
</reference>
<feature type="region of interest" description="Disordered" evidence="1">
    <location>
        <begin position="23"/>
        <end position="53"/>
    </location>
</feature>
<evidence type="ECO:0000313" key="2">
    <source>
        <dbReference type="EMBL" id="PZX18996.1"/>
    </source>
</evidence>
<dbReference type="AlphaFoldDB" id="A0A2W7P0L1"/>
<comment type="caution">
    <text evidence="2">The sequence shown here is derived from an EMBL/GenBank/DDBJ whole genome shotgun (WGS) entry which is preliminary data.</text>
</comment>
<accession>A0A2W7P0L1</accession>
<proteinExistence type="predicted"/>
<organism evidence="2 3">
    <name type="scientific">Palleronia aestuarii</name>
    <dbReference type="NCBI Taxonomy" id="568105"/>
    <lineage>
        <taxon>Bacteria</taxon>
        <taxon>Pseudomonadati</taxon>
        <taxon>Pseudomonadota</taxon>
        <taxon>Alphaproteobacteria</taxon>
        <taxon>Rhodobacterales</taxon>
        <taxon>Roseobacteraceae</taxon>
        <taxon>Palleronia</taxon>
    </lineage>
</organism>
<gene>
    <name evidence="2" type="ORF">LX81_00690</name>
</gene>
<evidence type="ECO:0000256" key="1">
    <source>
        <dbReference type="SAM" id="MobiDB-lite"/>
    </source>
</evidence>
<name>A0A2W7P0L1_9RHOB</name>
<dbReference type="RefSeq" id="WP_170133835.1">
    <property type="nucleotide sequence ID" value="NZ_QKZL01000002.1"/>
</dbReference>
<dbReference type="EMBL" id="QKZL01000002">
    <property type="protein sequence ID" value="PZX18996.1"/>
    <property type="molecule type" value="Genomic_DNA"/>
</dbReference>
<sequence length="53" mass="6111">MLTILADSFTIAARQGGWARGYAPSVPEPRKGWKTERDVAHLRREREEEDVTR</sequence>
<evidence type="ECO:0000313" key="3">
    <source>
        <dbReference type="Proteomes" id="UP000248916"/>
    </source>
</evidence>
<dbReference type="Proteomes" id="UP000248916">
    <property type="component" value="Unassembled WGS sequence"/>
</dbReference>
<protein>
    <submittedName>
        <fullName evidence="2">Uncharacterized protein</fullName>
    </submittedName>
</protein>
<keyword evidence="3" id="KW-1185">Reference proteome</keyword>